<dbReference type="OrthoDB" id="258610at2"/>
<name>A0A0C7GEE4_PARSO</name>
<dbReference type="InterPro" id="IPR002509">
    <property type="entry name" value="NODB_dom"/>
</dbReference>
<organism evidence="2 3">
    <name type="scientific">Paraclostridium sordellii</name>
    <name type="common">Clostridium sordellii</name>
    <dbReference type="NCBI Taxonomy" id="1505"/>
    <lineage>
        <taxon>Bacteria</taxon>
        <taxon>Bacillati</taxon>
        <taxon>Bacillota</taxon>
        <taxon>Clostridia</taxon>
        <taxon>Peptostreptococcales</taxon>
        <taxon>Peptostreptococcaceae</taxon>
        <taxon>Paraclostridium</taxon>
    </lineage>
</organism>
<accession>A0A0C7GEE4</accession>
<dbReference type="PANTHER" id="PTHR10587">
    <property type="entry name" value="GLYCOSYL TRANSFERASE-RELATED"/>
    <property type="match status" value="1"/>
</dbReference>
<dbReference type="Pfam" id="PF01522">
    <property type="entry name" value="Polysacc_deac_1"/>
    <property type="match status" value="1"/>
</dbReference>
<dbReference type="GO" id="GO:0005975">
    <property type="term" value="P:carbohydrate metabolic process"/>
    <property type="evidence" value="ECO:0007669"/>
    <property type="project" value="InterPro"/>
</dbReference>
<dbReference type="RefSeq" id="WP_055343158.1">
    <property type="nucleotide sequence ID" value="NZ_CDNI01000025.1"/>
</dbReference>
<evidence type="ECO:0000313" key="3">
    <source>
        <dbReference type="Proteomes" id="UP000049127"/>
    </source>
</evidence>
<proteinExistence type="predicted"/>
<dbReference type="PROSITE" id="PS51677">
    <property type="entry name" value="NODB"/>
    <property type="match status" value="1"/>
</dbReference>
<dbReference type="PANTHER" id="PTHR10587:SF125">
    <property type="entry name" value="POLYSACCHARIDE DEACETYLASE YHEN-RELATED"/>
    <property type="match status" value="1"/>
</dbReference>
<evidence type="ECO:0000259" key="1">
    <source>
        <dbReference type="PROSITE" id="PS51677"/>
    </source>
</evidence>
<sequence length="232" mass="26617">MKKFISTLVLLSIFISILTINVFCLESSKSNNKIAYITFDDGPNKNTSQILDILKEYNMKATFFLLEDRINAYPETVKRILSEGHSIGLHGQSHEKTVFYANDYSALNEMNNTNHTLKNLFGCNIKLIRVPYGSKPHLTKAQYNSLVNNGYRVWDWNIDSTDTHKGANVTSIVSNTLKDLNNYSTPIILFHDKQVTVKSLPYILSNLKENNFNCIPIDQDQLPMNWWNKAVY</sequence>
<protein>
    <submittedName>
        <fullName evidence="2">Polysaccharide deacetylase</fullName>
    </submittedName>
</protein>
<dbReference type="InterPro" id="IPR011330">
    <property type="entry name" value="Glyco_hydro/deAcase_b/a-brl"/>
</dbReference>
<dbReference type="InterPro" id="IPR050248">
    <property type="entry name" value="Polysacc_deacetylase_ArnD"/>
</dbReference>
<dbReference type="SUPFAM" id="SSF88713">
    <property type="entry name" value="Glycoside hydrolase/deacetylase"/>
    <property type="match status" value="1"/>
</dbReference>
<evidence type="ECO:0000313" key="2">
    <source>
        <dbReference type="EMBL" id="CEQ05334.1"/>
    </source>
</evidence>
<gene>
    <name evidence="2" type="ORF">R28058_30471</name>
</gene>
<dbReference type="AlphaFoldDB" id="A0A0C7GEE4"/>
<dbReference type="CDD" id="cd10944">
    <property type="entry name" value="CE4_SmPgdA_like"/>
    <property type="match status" value="1"/>
</dbReference>
<dbReference type="Proteomes" id="UP000049127">
    <property type="component" value="Unassembled WGS sequence"/>
</dbReference>
<dbReference type="Gene3D" id="3.20.20.370">
    <property type="entry name" value="Glycoside hydrolase/deacetylase"/>
    <property type="match status" value="1"/>
</dbReference>
<feature type="domain" description="NodB homology" evidence="1">
    <location>
        <begin position="33"/>
        <end position="215"/>
    </location>
</feature>
<reference evidence="2 3" key="1">
    <citation type="submission" date="2015-01" db="EMBL/GenBank/DDBJ databases">
        <authorList>
            <person name="Aslett A.Martin."/>
            <person name="De Silva Nishadi"/>
        </authorList>
    </citation>
    <scope>NUCLEOTIDE SEQUENCE [LARGE SCALE GENOMIC DNA]</scope>
    <source>
        <strain evidence="2 3">R28058</strain>
    </source>
</reference>
<dbReference type="GO" id="GO:0016810">
    <property type="term" value="F:hydrolase activity, acting on carbon-nitrogen (but not peptide) bonds"/>
    <property type="evidence" value="ECO:0007669"/>
    <property type="project" value="InterPro"/>
</dbReference>
<dbReference type="EMBL" id="CEKZ01000025">
    <property type="protein sequence ID" value="CEQ05334.1"/>
    <property type="molecule type" value="Genomic_DNA"/>
</dbReference>